<name>A0A7Y2EA67_UNCEI</name>
<keyword evidence="9 12" id="KW-0456">Lyase</keyword>
<dbReference type="PIRSF" id="PIRSF001365">
    <property type="entry name" value="DHDPS"/>
    <property type="match status" value="1"/>
</dbReference>
<evidence type="ECO:0000256" key="4">
    <source>
        <dbReference type="ARBA" id="ARBA00012086"/>
    </source>
</evidence>
<dbReference type="InterPro" id="IPR005263">
    <property type="entry name" value="DapA"/>
</dbReference>
<evidence type="ECO:0000313" key="17">
    <source>
        <dbReference type="Proteomes" id="UP000547674"/>
    </source>
</evidence>
<comment type="subcellular location">
    <subcellularLocation>
        <location evidence="12">Cytoplasm</location>
    </subcellularLocation>
</comment>
<dbReference type="AlphaFoldDB" id="A0A7Y2EA67"/>
<comment type="caution">
    <text evidence="16">The sequence shown here is derived from an EMBL/GenBank/DDBJ whole genome shotgun (WGS) entry which is preliminary data.</text>
</comment>
<dbReference type="PANTHER" id="PTHR12128">
    <property type="entry name" value="DIHYDRODIPICOLINATE SYNTHASE"/>
    <property type="match status" value="1"/>
</dbReference>
<dbReference type="EC" id="4.3.3.7" evidence="4 12"/>
<dbReference type="CDD" id="cd00950">
    <property type="entry name" value="DHDPS"/>
    <property type="match status" value="1"/>
</dbReference>
<evidence type="ECO:0000256" key="3">
    <source>
        <dbReference type="ARBA" id="ARBA00007592"/>
    </source>
</evidence>
<comment type="similarity">
    <text evidence="3 12 13">Belongs to the DapA family.</text>
</comment>
<dbReference type="Proteomes" id="UP000547674">
    <property type="component" value="Unassembled WGS sequence"/>
</dbReference>
<comment type="subunit">
    <text evidence="12">Homotetramer; dimer of dimers.</text>
</comment>
<evidence type="ECO:0000256" key="7">
    <source>
        <dbReference type="ARBA" id="ARBA00022915"/>
    </source>
</evidence>
<dbReference type="GO" id="GO:0008840">
    <property type="term" value="F:4-hydroxy-tetrahydrodipicolinate synthase activity"/>
    <property type="evidence" value="ECO:0007669"/>
    <property type="project" value="UniProtKB-UniRule"/>
</dbReference>
<evidence type="ECO:0000313" key="16">
    <source>
        <dbReference type="EMBL" id="NNF06225.1"/>
    </source>
</evidence>
<keyword evidence="8 12" id="KW-0457">Lysine biosynthesis</keyword>
<protein>
    <recommendedName>
        <fullName evidence="4 12">4-hydroxy-tetrahydrodipicolinate synthase</fullName>
        <shortName evidence="12">HTPA synthase</shortName>
        <ecNumber evidence="4 12">4.3.3.7</ecNumber>
    </recommendedName>
</protein>
<dbReference type="GO" id="GO:0009089">
    <property type="term" value="P:lysine biosynthetic process via diaminopimelate"/>
    <property type="evidence" value="ECO:0007669"/>
    <property type="project" value="UniProtKB-UniRule"/>
</dbReference>
<dbReference type="SUPFAM" id="SSF51569">
    <property type="entry name" value="Aldolase"/>
    <property type="match status" value="1"/>
</dbReference>
<feature type="binding site" evidence="12 15">
    <location>
        <position position="44"/>
    </location>
    <ligand>
        <name>pyruvate</name>
        <dbReference type="ChEBI" id="CHEBI:15361"/>
    </ligand>
</feature>
<keyword evidence="7 12" id="KW-0220">Diaminopimelate biosynthesis</keyword>
<comment type="function">
    <text evidence="1 12">Catalyzes the condensation of (S)-aspartate-beta-semialdehyde [(S)-ASA] and pyruvate to 4-hydroxy-tetrahydrodipicolinate (HTPA).</text>
</comment>
<dbReference type="PROSITE" id="PS00666">
    <property type="entry name" value="DHDPS_2"/>
    <property type="match status" value="1"/>
</dbReference>
<evidence type="ECO:0000256" key="11">
    <source>
        <dbReference type="ARBA" id="ARBA00047836"/>
    </source>
</evidence>
<comment type="pathway">
    <text evidence="2 12">Amino-acid biosynthesis; L-lysine biosynthesis via DAP pathway; (S)-tetrahydrodipicolinate from L-aspartate: step 3/4.</text>
</comment>
<organism evidence="16 17">
    <name type="scientific">Eiseniibacteriota bacterium</name>
    <dbReference type="NCBI Taxonomy" id="2212470"/>
    <lineage>
        <taxon>Bacteria</taxon>
        <taxon>Candidatus Eiseniibacteriota</taxon>
    </lineage>
</organism>
<evidence type="ECO:0000256" key="15">
    <source>
        <dbReference type="PIRSR" id="PIRSR001365-2"/>
    </source>
</evidence>
<evidence type="ECO:0000256" key="10">
    <source>
        <dbReference type="ARBA" id="ARBA00023270"/>
    </source>
</evidence>
<feature type="binding site" evidence="12 15">
    <location>
        <position position="200"/>
    </location>
    <ligand>
        <name>pyruvate</name>
        <dbReference type="ChEBI" id="CHEBI:15361"/>
    </ligand>
</feature>
<proteinExistence type="inferred from homology"/>
<comment type="catalytic activity">
    <reaction evidence="11 12">
        <text>L-aspartate 4-semialdehyde + pyruvate = (2S,4S)-4-hydroxy-2,3,4,5-tetrahydrodipicolinate + H2O + H(+)</text>
        <dbReference type="Rhea" id="RHEA:34171"/>
        <dbReference type="ChEBI" id="CHEBI:15361"/>
        <dbReference type="ChEBI" id="CHEBI:15377"/>
        <dbReference type="ChEBI" id="CHEBI:15378"/>
        <dbReference type="ChEBI" id="CHEBI:67139"/>
        <dbReference type="ChEBI" id="CHEBI:537519"/>
        <dbReference type="EC" id="4.3.3.7"/>
    </reaction>
</comment>
<sequence>MFEGVSVALVTPFKNNQLDEASLVRLVQFVLDQGVDGLVPTGCTGEAGALTLDERKRIWEICLREAKGRAFVVAGTGTNTTSSTIEVSRAAEQVGVDGCMLITPYYNKPSQEGVVAHYRAVADAVQRPIMVYNVPGRTGTNILPETVLQLAEHPRIVAIKEASGSVDQVTEILCGSDITVLSGDDSLTLPMLAAGAKGVVSVLGHLAGREIKAMGEAYHAGNVAEAAAIHRRLYPLTRSLFSETNPLPVKAVLAHLGVLENELRLPLVPAKEKTTKKVVAILEKANILTPLG</sequence>
<dbReference type="InterPro" id="IPR020625">
    <property type="entry name" value="Schiff_base-form_aldolases_AS"/>
</dbReference>
<comment type="caution">
    <text evidence="12">Lacks conserved residue(s) required for the propagation of feature annotation.</text>
</comment>
<dbReference type="Gene3D" id="3.20.20.70">
    <property type="entry name" value="Aldolase class I"/>
    <property type="match status" value="1"/>
</dbReference>
<evidence type="ECO:0000256" key="2">
    <source>
        <dbReference type="ARBA" id="ARBA00005120"/>
    </source>
</evidence>
<evidence type="ECO:0000256" key="6">
    <source>
        <dbReference type="ARBA" id="ARBA00022605"/>
    </source>
</evidence>
<dbReference type="Pfam" id="PF00701">
    <property type="entry name" value="DHDPS"/>
    <property type="match status" value="1"/>
</dbReference>
<dbReference type="PANTHER" id="PTHR12128:SF66">
    <property type="entry name" value="4-HYDROXY-2-OXOGLUTARATE ALDOLASE, MITOCHONDRIAL"/>
    <property type="match status" value="1"/>
</dbReference>
<dbReference type="GO" id="GO:0019877">
    <property type="term" value="P:diaminopimelate biosynthetic process"/>
    <property type="evidence" value="ECO:0007669"/>
    <property type="project" value="UniProtKB-UniRule"/>
</dbReference>
<feature type="active site" description="Proton donor/acceptor" evidence="12 14">
    <location>
        <position position="132"/>
    </location>
</feature>
<feature type="active site" description="Schiff-base intermediate with substrate" evidence="12 14">
    <location>
        <position position="160"/>
    </location>
</feature>
<evidence type="ECO:0000256" key="9">
    <source>
        <dbReference type="ARBA" id="ARBA00023239"/>
    </source>
</evidence>
<evidence type="ECO:0000256" key="13">
    <source>
        <dbReference type="PIRNR" id="PIRNR001365"/>
    </source>
</evidence>
<dbReference type="InterPro" id="IPR002220">
    <property type="entry name" value="DapA-like"/>
</dbReference>
<evidence type="ECO:0000256" key="12">
    <source>
        <dbReference type="HAMAP-Rule" id="MF_00418"/>
    </source>
</evidence>
<dbReference type="HAMAP" id="MF_00418">
    <property type="entry name" value="DapA"/>
    <property type="match status" value="1"/>
</dbReference>
<evidence type="ECO:0000256" key="5">
    <source>
        <dbReference type="ARBA" id="ARBA00022490"/>
    </source>
</evidence>
<gene>
    <name evidence="12" type="primary">dapA</name>
    <name evidence="16" type="ORF">HKN21_05655</name>
</gene>
<feature type="site" description="Part of a proton relay during catalysis" evidence="12">
    <location>
        <position position="106"/>
    </location>
</feature>
<keyword evidence="10 12" id="KW-0704">Schiff base</keyword>
<reference evidence="16 17" key="1">
    <citation type="submission" date="2020-03" db="EMBL/GenBank/DDBJ databases">
        <title>Metabolic flexibility allows generalist bacteria to become dominant in a frequently disturbed ecosystem.</title>
        <authorList>
            <person name="Chen Y.-J."/>
            <person name="Leung P.M."/>
            <person name="Bay S.K."/>
            <person name="Hugenholtz P."/>
            <person name="Kessler A.J."/>
            <person name="Shelley G."/>
            <person name="Waite D.W."/>
            <person name="Cook P.L."/>
            <person name="Greening C."/>
        </authorList>
    </citation>
    <scope>NUCLEOTIDE SEQUENCE [LARGE SCALE GENOMIC DNA]</scope>
    <source>
        <strain evidence="16">SS_bin_28</strain>
    </source>
</reference>
<evidence type="ECO:0000256" key="1">
    <source>
        <dbReference type="ARBA" id="ARBA00003294"/>
    </source>
</evidence>
<dbReference type="SMART" id="SM01130">
    <property type="entry name" value="DHDPS"/>
    <property type="match status" value="1"/>
</dbReference>
<dbReference type="UniPathway" id="UPA00034">
    <property type="reaction ID" value="UER00017"/>
</dbReference>
<accession>A0A7Y2EA67</accession>
<keyword evidence="6 12" id="KW-0028">Amino-acid biosynthesis</keyword>
<dbReference type="PRINTS" id="PR00146">
    <property type="entry name" value="DHPICSNTHASE"/>
</dbReference>
<comment type="caution">
    <text evidence="12">Was originally thought to be a dihydrodipicolinate synthase (DHDPS), catalyzing the condensation of (S)-aspartate-beta-semialdehyde [(S)-ASA] and pyruvate to dihydrodipicolinate (DHDP). However, it was shown in E.coli that the product of the enzymatic reaction is not dihydrodipicolinate but in fact (4S)-4-hydroxy-2,3,4,5-tetrahydro-(2S)-dipicolinic acid (HTPA), and that the consecutive dehydration reaction leading to DHDP is not spontaneous but catalyzed by DapB.</text>
</comment>
<dbReference type="InterPro" id="IPR013785">
    <property type="entry name" value="Aldolase_TIM"/>
</dbReference>
<dbReference type="NCBIfam" id="TIGR00674">
    <property type="entry name" value="dapA"/>
    <property type="match status" value="1"/>
</dbReference>
<dbReference type="EMBL" id="JABDJR010000214">
    <property type="protein sequence ID" value="NNF06225.1"/>
    <property type="molecule type" value="Genomic_DNA"/>
</dbReference>
<evidence type="ECO:0000256" key="14">
    <source>
        <dbReference type="PIRSR" id="PIRSR001365-1"/>
    </source>
</evidence>
<keyword evidence="5 12" id="KW-0963">Cytoplasm</keyword>
<evidence type="ECO:0000256" key="8">
    <source>
        <dbReference type="ARBA" id="ARBA00023154"/>
    </source>
</evidence>
<dbReference type="GO" id="GO:0005829">
    <property type="term" value="C:cytosol"/>
    <property type="evidence" value="ECO:0007669"/>
    <property type="project" value="TreeGrafter"/>
</dbReference>